<dbReference type="InterPro" id="IPR023298">
    <property type="entry name" value="ATPase_P-typ_TM_dom_sf"/>
</dbReference>
<feature type="transmembrane region" description="Helical" evidence="11">
    <location>
        <begin position="230"/>
        <end position="249"/>
    </location>
</feature>
<dbReference type="GO" id="GO:0016887">
    <property type="term" value="F:ATP hydrolysis activity"/>
    <property type="evidence" value="ECO:0007669"/>
    <property type="project" value="InterPro"/>
</dbReference>
<dbReference type="PROSITE" id="PS00154">
    <property type="entry name" value="ATPASE_E1_E2"/>
    <property type="match status" value="1"/>
</dbReference>
<dbReference type="FunFam" id="2.70.150.10:FF:000020">
    <property type="entry name" value="Copper-exporting P-type ATPase A"/>
    <property type="match status" value="1"/>
</dbReference>
<feature type="domain" description="P-type ATPase A" evidence="12">
    <location>
        <begin position="114"/>
        <end position="214"/>
    </location>
</feature>
<dbReference type="EMBL" id="JYNZ01000003">
    <property type="protein sequence ID" value="KXK26852.1"/>
    <property type="molecule type" value="Genomic_DNA"/>
</dbReference>
<dbReference type="PANTHER" id="PTHR48085:SF5">
    <property type="entry name" value="CADMIUM_ZINC-TRANSPORTING ATPASE HMA4-RELATED"/>
    <property type="match status" value="1"/>
</dbReference>
<dbReference type="SUPFAM" id="SSF81665">
    <property type="entry name" value="Calcium ATPase, transmembrane domain M"/>
    <property type="match status" value="1"/>
</dbReference>
<evidence type="ECO:0000313" key="13">
    <source>
        <dbReference type="EMBL" id="KXK26852.1"/>
    </source>
</evidence>
<dbReference type="GO" id="GO:0046872">
    <property type="term" value="F:metal ion binding"/>
    <property type="evidence" value="ECO:0007669"/>
    <property type="project" value="UniProtKB-KW"/>
</dbReference>
<keyword evidence="13" id="KW-0378">Hydrolase</keyword>
<dbReference type="InterPro" id="IPR051014">
    <property type="entry name" value="Cation_Transport_ATPase_IB"/>
</dbReference>
<dbReference type="GO" id="GO:0015086">
    <property type="term" value="F:cadmium ion transmembrane transporter activity"/>
    <property type="evidence" value="ECO:0007669"/>
    <property type="project" value="TreeGrafter"/>
</dbReference>
<dbReference type="Gene3D" id="3.40.1110.10">
    <property type="entry name" value="Calcium-transporting ATPase, cytoplasmic domain N"/>
    <property type="match status" value="1"/>
</dbReference>
<gene>
    <name evidence="13" type="primary">silP</name>
    <name evidence="13" type="ORF">TR69_WS6001000873</name>
</gene>
<evidence type="ECO:0000256" key="7">
    <source>
        <dbReference type="ARBA" id="ARBA00022840"/>
    </source>
</evidence>
<dbReference type="STRING" id="1617426.TR69_WS6001000873"/>
<comment type="caution">
    <text evidence="13">The sequence shown here is derived from an EMBL/GenBank/DDBJ whole genome shotgun (WGS) entry which is preliminary data.</text>
</comment>
<evidence type="ECO:0000256" key="9">
    <source>
        <dbReference type="ARBA" id="ARBA00022989"/>
    </source>
</evidence>
<evidence type="ECO:0000256" key="3">
    <source>
        <dbReference type="ARBA" id="ARBA00022475"/>
    </source>
</evidence>
<dbReference type="InterPro" id="IPR001757">
    <property type="entry name" value="P_typ_ATPase"/>
</dbReference>
<dbReference type="InterPro" id="IPR059000">
    <property type="entry name" value="ATPase_P-type_domA"/>
</dbReference>
<keyword evidence="3" id="KW-1003">Cell membrane</keyword>
<dbReference type="Proteomes" id="UP000070457">
    <property type="component" value="Unassembled WGS sequence"/>
</dbReference>
<dbReference type="Gene3D" id="2.70.150.10">
    <property type="entry name" value="Calcium-transporting ATPase, cytoplasmic transduction domain A"/>
    <property type="match status" value="1"/>
</dbReference>
<dbReference type="EC" id="3.6.3.53" evidence="13"/>
<evidence type="ECO:0000256" key="10">
    <source>
        <dbReference type="ARBA" id="ARBA00023136"/>
    </source>
</evidence>
<dbReference type="NCBIfam" id="TIGR01494">
    <property type="entry name" value="ATPase_P-type"/>
    <property type="match status" value="1"/>
</dbReference>
<keyword evidence="6" id="KW-0547">Nucleotide-binding</keyword>
<keyword evidence="7" id="KW-0067">ATP-binding</keyword>
<dbReference type="Pfam" id="PF00122">
    <property type="entry name" value="E1-E2_ATPase"/>
    <property type="match status" value="1"/>
</dbReference>
<dbReference type="InterPro" id="IPR023299">
    <property type="entry name" value="ATPase_P-typ_cyto_dom_N"/>
</dbReference>
<evidence type="ECO:0000256" key="5">
    <source>
        <dbReference type="ARBA" id="ARBA00022723"/>
    </source>
</evidence>
<protein>
    <submittedName>
        <fullName evidence="13">Silver exporting P-type ATPase</fullName>
        <ecNumber evidence="13">3.6.3.53</ecNumber>
    </submittedName>
</protein>
<evidence type="ECO:0000256" key="2">
    <source>
        <dbReference type="ARBA" id="ARBA00006024"/>
    </source>
</evidence>
<evidence type="ECO:0000256" key="8">
    <source>
        <dbReference type="ARBA" id="ARBA00022967"/>
    </source>
</evidence>
<dbReference type="GO" id="GO:0005524">
    <property type="term" value="F:ATP binding"/>
    <property type="evidence" value="ECO:0007669"/>
    <property type="project" value="UniProtKB-KW"/>
</dbReference>
<keyword evidence="10 11" id="KW-0472">Membrane</keyword>
<sequence length="394" mass="41818">MNKIIFKAFLPAATLAAIIIHLLLHLTGNANAALIILQAAVTLGLVPLVIDTAKMLLQKRFGVDYIALAGILGSLLLGEVLAGAIIVLMLSGGELLEEFALKRSRNELNRLLSLVPTRAHIRSGETITDVPVDRVKAGDELVIRPGEVVPVDGTVTEGQSEVDQSSITGESLPVQKRAGMQVMSGSVVSGSPLVIRADRTASESKYQLIVELVKEAEENRAPFVRLADRYSVGFTAVAFTLAAAAWVLSGDPVRALSVLVVATPCPLILATPIAFASGISKAAGKGVVFKSGEAMEHLARATAVIFDKTGTLTMGVPAVTEVVLLDSKDKAEVLRIAASAEQLSQHVVARSLVRYAQKHGAELSYPEDFFGGVWTGCTLQSRRKHVCSWKTVSV</sequence>
<keyword evidence="9 11" id="KW-1133">Transmembrane helix</keyword>
<feature type="transmembrane region" description="Helical" evidence="11">
    <location>
        <begin position="31"/>
        <end position="50"/>
    </location>
</feature>
<dbReference type="InterPro" id="IPR018303">
    <property type="entry name" value="ATPase_P-typ_P_site"/>
</dbReference>
<keyword evidence="4 11" id="KW-0812">Transmembrane</keyword>
<evidence type="ECO:0000256" key="1">
    <source>
        <dbReference type="ARBA" id="ARBA00004651"/>
    </source>
</evidence>
<name>A0A136LYV8_9BACT</name>
<feature type="transmembrane region" description="Helical" evidence="11">
    <location>
        <begin position="6"/>
        <end position="24"/>
    </location>
</feature>
<dbReference type="PRINTS" id="PR00119">
    <property type="entry name" value="CATATPASE"/>
</dbReference>
<comment type="similarity">
    <text evidence="2">Belongs to the cation transport ATPase (P-type) (TC 3.A.3) family. Type IB subfamily.</text>
</comment>
<dbReference type="InterPro" id="IPR023214">
    <property type="entry name" value="HAD_sf"/>
</dbReference>
<feature type="transmembrane region" description="Helical" evidence="11">
    <location>
        <begin position="65"/>
        <end position="90"/>
    </location>
</feature>
<reference evidence="13 14" key="1">
    <citation type="submission" date="2015-02" db="EMBL/GenBank/DDBJ databases">
        <title>Improved understanding of the partial-nitritation anammox process through 23 genomes representing the majority of the microbial community.</title>
        <authorList>
            <person name="Speth D.R."/>
            <person name="In T Zandt M."/>
            <person name="Guerrero Cruz S."/>
            <person name="Jetten M.S."/>
            <person name="Dutilh B.E."/>
        </authorList>
    </citation>
    <scope>NUCLEOTIDE SEQUENCE [LARGE SCALE GENOMIC DNA]</scope>
    <source>
        <strain evidence="13">OLB20</strain>
    </source>
</reference>
<evidence type="ECO:0000256" key="6">
    <source>
        <dbReference type="ARBA" id="ARBA00022741"/>
    </source>
</evidence>
<dbReference type="AlphaFoldDB" id="A0A136LYV8"/>
<keyword evidence="8" id="KW-1278">Translocase</keyword>
<keyword evidence="5" id="KW-0479">Metal-binding</keyword>
<proteinExistence type="inferred from homology"/>
<dbReference type="SUPFAM" id="SSF81660">
    <property type="entry name" value="Metal cation-transporting ATPase, ATP-binding domain N"/>
    <property type="match status" value="1"/>
</dbReference>
<dbReference type="InterPro" id="IPR008250">
    <property type="entry name" value="ATPase_P-typ_transduc_dom_A_sf"/>
</dbReference>
<evidence type="ECO:0000259" key="12">
    <source>
        <dbReference type="Pfam" id="PF00122"/>
    </source>
</evidence>
<dbReference type="Gene3D" id="3.40.50.1000">
    <property type="entry name" value="HAD superfamily/HAD-like"/>
    <property type="match status" value="1"/>
</dbReference>
<feature type="transmembrane region" description="Helical" evidence="11">
    <location>
        <begin position="255"/>
        <end position="275"/>
    </location>
</feature>
<dbReference type="PANTHER" id="PTHR48085">
    <property type="entry name" value="CADMIUM/ZINC-TRANSPORTING ATPASE HMA2-RELATED"/>
    <property type="match status" value="1"/>
</dbReference>
<evidence type="ECO:0000256" key="4">
    <source>
        <dbReference type="ARBA" id="ARBA00022692"/>
    </source>
</evidence>
<evidence type="ECO:0000256" key="11">
    <source>
        <dbReference type="SAM" id="Phobius"/>
    </source>
</evidence>
<organism evidence="13 14">
    <name type="scientific">candidate division WS6 bacterium OLB20</name>
    <dbReference type="NCBI Taxonomy" id="1617426"/>
    <lineage>
        <taxon>Bacteria</taxon>
        <taxon>Candidatus Dojkabacteria</taxon>
    </lineage>
</organism>
<dbReference type="GO" id="GO:0005886">
    <property type="term" value="C:plasma membrane"/>
    <property type="evidence" value="ECO:0007669"/>
    <property type="project" value="UniProtKB-SubCell"/>
</dbReference>
<dbReference type="SUPFAM" id="SSF81653">
    <property type="entry name" value="Calcium ATPase, transduction domain A"/>
    <property type="match status" value="1"/>
</dbReference>
<comment type="subcellular location">
    <subcellularLocation>
        <location evidence="1">Cell membrane</location>
        <topology evidence="1">Multi-pass membrane protein</topology>
    </subcellularLocation>
</comment>
<evidence type="ECO:0000313" key="14">
    <source>
        <dbReference type="Proteomes" id="UP000070457"/>
    </source>
</evidence>
<accession>A0A136LYV8</accession>